<dbReference type="RefSeq" id="WP_034837964.1">
    <property type="nucleotide sequence ID" value="NZ_JOKH01000003.1"/>
</dbReference>
<evidence type="ECO:0000259" key="1">
    <source>
        <dbReference type="PROSITE" id="PS50164"/>
    </source>
</evidence>
<dbReference type="AlphaFoldDB" id="A0A081NGI7"/>
<dbReference type="InterPro" id="IPR000305">
    <property type="entry name" value="GIY-YIG_endonuc"/>
</dbReference>
<dbReference type="SUPFAM" id="SSF82771">
    <property type="entry name" value="GIY-YIG endonuclease"/>
    <property type="match status" value="1"/>
</dbReference>
<evidence type="ECO:0000313" key="4">
    <source>
        <dbReference type="Proteomes" id="UP000028073"/>
    </source>
</evidence>
<reference evidence="3 4" key="1">
    <citation type="submission" date="2014-06" db="EMBL/GenBank/DDBJ databases">
        <title>Whole Genome Sequences of Three Symbiotic Endozoicomonas Bacteria.</title>
        <authorList>
            <person name="Neave M.J."/>
            <person name="Apprill A."/>
            <person name="Voolstra C.R."/>
        </authorList>
    </citation>
    <scope>NUCLEOTIDE SEQUENCE [LARGE SCALE GENOMIC DNA]</scope>
    <source>
        <strain evidence="3 4">DSM 25634</strain>
    </source>
</reference>
<dbReference type="EMBL" id="JOKH01000017">
    <property type="protein sequence ID" value="KEQ11356.1"/>
    <property type="molecule type" value="Genomic_DNA"/>
</dbReference>
<dbReference type="EMBL" id="JOKH01000003">
    <property type="protein sequence ID" value="KEQ17560.1"/>
    <property type="molecule type" value="Genomic_DNA"/>
</dbReference>
<accession>A0A081NGI7</accession>
<keyword evidence="4" id="KW-1185">Reference proteome</keyword>
<feature type="domain" description="GIY-YIG" evidence="1">
    <location>
        <begin position="18"/>
        <end position="105"/>
    </location>
</feature>
<dbReference type="SMART" id="SM00465">
    <property type="entry name" value="GIYc"/>
    <property type="match status" value="1"/>
</dbReference>
<evidence type="ECO:0000313" key="2">
    <source>
        <dbReference type="EMBL" id="KEQ11356.1"/>
    </source>
</evidence>
<organism evidence="3 4">
    <name type="scientific">Endozoicomonas numazuensis</name>
    <dbReference type="NCBI Taxonomy" id="1137799"/>
    <lineage>
        <taxon>Bacteria</taxon>
        <taxon>Pseudomonadati</taxon>
        <taxon>Pseudomonadota</taxon>
        <taxon>Gammaproteobacteria</taxon>
        <taxon>Oceanospirillales</taxon>
        <taxon>Endozoicomonadaceae</taxon>
        <taxon>Endozoicomonas</taxon>
    </lineage>
</organism>
<gene>
    <name evidence="3" type="ORF">GZ78_17605</name>
    <name evidence="2" type="ORF">GZ78_29060</name>
</gene>
<sequence>MQISEYSESYEIAVSPFGKPSIYALVDPDSKEIKYIGKSVQPTVRYYNHISDSFRKKSAVYIWINKLLELNKYPRLFILEECAEEKLEELEKHWIRKLNNEGVNLLNFGGRRHYVYTPEKLSEIAQRFGGEYLSAHDTANGIWKCYEHGDFKKLFSGVTKGQWCNTCTRIESRKTGRNKEQINQCRCALIQDIVQTMLT</sequence>
<evidence type="ECO:0000313" key="3">
    <source>
        <dbReference type="EMBL" id="KEQ17560.1"/>
    </source>
</evidence>
<dbReference type="InterPro" id="IPR035901">
    <property type="entry name" value="GIY-YIG_endonuc_sf"/>
</dbReference>
<protein>
    <recommendedName>
        <fullName evidence="1">GIY-YIG domain-containing protein</fullName>
    </recommendedName>
</protein>
<name>A0A081NGI7_9GAMM</name>
<proteinExistence type="predicted"/>
<comment type="caution">
    <text evidence="3">The sequence shown here is derived from an EMBL/GenBank/DDBJ whole genome shotgun (WGS) entry which is preliminary data.</text>
</comment>
<dbReference type="Proteomes" id="UP000028073">
    <property type="component" value="Unassembled WGS sequence"/>
</dbReference>
<dbReference type="Gene3D" id="3.40.1440.10">
    <property type="entry name" value="GIY-YIG endonuclease"/>
    <property type="match status" value="1"/>
</dbReference>
<dbReference type="PROSITE" id="PS50164">
    <property type="entry name" value="GIY_YIG"/>
    <property type="match status" value="1"/>
</dbReference>
<dbReference type="Pfam" id="PF01541">
    <property type="entry name" value="GIY-YIG"/>
    <property type="match status" value="1"/>
</dbReference>